<reference evidence="1 2" key="1">
    <citation type="submission" date="2024-09" db="EMBL/GenBank/DDBJ databases">
        <authorList>
            <person name="Sun Q."/>
            <person name="Mori K."/>
        </authorList>
    </citation>
    <scope>NUCLEOTIDE SEQUENCE [LARGE SCALE GENOMIC DNA]</scope>
    <source>
        <strain evidence="1 2">JCM 12520</strain>
    </source>
</reference>
<keyword evidence="2" id="KW-1185">Reference proteome</keyword>
<organism evidence="1 2">
    <name type="scientific">Paenibacillus hodogayensis</name>
    <dbReference type="NCBI Taxonomy" id="279208"/>
    <lineage>
        <taxon>Bacteria</taxon>
        <taxon>Bacillati</taxon>
        <taxon>Bacillota</taxon>
        <taxon>Bacilli</taxon>
        <taxon>Bacillales</taxon>
        <taxon>Paenibacillaceae</taxon>
        <taxon>Paenibacillus</taxon>
    </lineage>
</organism>
<proteinExistence type="predicted"/>
<keyword evidence="1" id="KW-0413">Isomerase</keyword>
<evidence type="ECO:0000313" key="2">
    <source>
        <dbReference type="Proteomes" id="UP001589619"/>
    </source>
</evidence>
<evidence type="ECO:0000313" key="1">
    <source>
        <dbReference type="EMBL" id="MFB9756909.1"/>
    </source>
</evidence>
<sequence>MNNLTRESLPEAIRQIVHQQPITDMHTHLYPPEFGGLMLRGIDELLTYHYLVAEVMRWSDMSIEQFWMLNKQEQAEHIWQKLFLEHSPVSEACRGVLTSIQAMGMDMKSRDLNQYRQFCAALSAEEHINLLLQRSNVEHVVMTNDVFSTEERNVWLSGKSIDSRFHAVLRLDPLLNDYSRTKSLLQGWGYQVEEEWSEISQAEVRRFLLDWIDRMNPLYVAVSLPSTFVFPDDSDRSRLIADCLLPVCRERDLPFALMIGVKNKVHPALGDAGYYVGKAETGALEHLLMRYPYNKFFVTMLSRENQHELTVLARKFRNLMVFGCWWFLNNPVLIGEMTRMRLELLGTSVIPQHSDARVFDQLLYKWSHSKQIISDVLIEKYSDIADTGWQLEREEIERDVADLLHNNFWNFLSKKLR</sequence>
<protein>
    <submittedName>
        <fullName evidence="1">Glucuronate isomerase</fullName>
    </submittedName>
</protein>
<dbReference type="Gene3D" id="1.10.2020.10">
    <property type="entry name" value="uronate isomerase, domain 2, chain A"/>
    <property type="match status" value="1"/>
</dbReference>
<dbReference type="Proteomes" id="UP001589619">
    <property type="component" value="Unassembled WGS sequence"/>
</dbReference>
<comment type="caution">
    <text evidence="1">The sequence shown here is derived from an EMBL/GenBank/DDBJ whole genome shotgun (WGS) entry which is preliminary data.</text>
</comment>
<gene>
    <name evidence="1" type="ORF">ACFFNY_35530</name>
</gene>
<dbReference type="Gene3D" id="3.20.20.140">
    <property type="entry name" value="Metal-dependent hydrolases"/>
    <property type="match status" value="1"/>
</dbReference>
<dbReference type="RefSeq" id="WP_344906360.1">
    <property type="nucleotide sequence ID" value="NZ_BAAAYO010000003.1"/>
</dbReference>
<name>A0ABV5W8K4_9BACL</name>
<dbReference type="InterPro" id="IPR032466">
    <property type="entry name" value="Metal_Hydrolase"/>
</dbReference>
<dbReference type="SUPFAM" id="SSF51556">
    <property type="entry name" value="Metallo-dependent hydrolases"/>
    <property type="match status" value="1"/>
</dbReference>
<dbReference type="GO" id="GO:0016853">
    <property type="term" value="F:isomerase activity"/>
    <property type="evidence" value="ECO:0007669"/>
    <property type="project" value="UniProtKB-KW"/>
</dbReference>
<dbReference type="EMBL" id="JBHMAG010000030">
    <property type="protein sequence ID" value="MFB9756909.1"/>
    <property type="molecule type" value="Genomic_DNA"/>
</dbReference>
<accession>A0ABV5W8K4</accession>